<dbReference type="EMBL" id="JAMPKX010000014">
    <property type="protein sequence ID" value="MEP0949710.1"/>
    <property type="molecule type" value="Genomic_DNA"/>
</dbReference>
<keyword evidence="3 7" id="KW-0378">Hydrolase</keyword>
<dbReference type="SUPFAM" id="SSF51306">
    <property type="entry name" value="LexA/Signal peptidase"/>
    <property type="match status" value="1"/>
</dbReference>
<feature type="domain" description="Peptidase S24/S26A/S26B/S26C" evidence="8">
    <location>
        <begin position="4"/>
        <end position="116"/>
    </location>
</feature>
<dbReference type="Gene3D" id="2.10.109.10">
    <property type="entry name" value="Umud Fragment, subunit A"/>
    <property type="match status" value="1"/>
</dbReference>
<dbReference type="InterPro" id="IPR039418">
    <property type="entry name" value="LexA-like"/>
</dbReference>
<evidence type="ECO:0000313" key="10">
    <source>
        <dbReference type="Proteomes" id="UP001482513"/>
    </source>
</evidence>
<evidence type="ECO:0000256" key="6">
    <source>
        <dbReference type="ARBA" id="ARBA00023236"/>
    </source>
</evidence>
<reference evidence="9 10" key="1">
    <citation type="submission" date="2022-04" db="EMBL/GenBank/DDBJ databases">
        <title>Positive selection, recombination, and allopatry shape intraspecific diversity of widespread and dominant cyanobacteria.</title>
        <authorList>
            <person name="Wei J."/>
            <person name="Shu W."/>
            <person name="Hu C."/>
        </authorList>
    </citation>
    <scope>NUCLEOTIDE SEQUENCE [LARGE SCALE GENOMIC DNA]</scope>
    <source>
        <strain evidence="9 10">DQ-A4</strain>
    </source>
</reference>
<evidence type="ECO:0000259" key="8">
    <source>
        <dbReference type="Pfam" id="PF00717"/>
    </source>
</evidence>
<keyword evidence="5" id="KW-0234">DNA repair</keyword>
<keyword evidence="9" id="KW-0808">Transferase</keyword>
<protein>
    <submittedName>
        <fullName evidence="9">Translesion error-prone DNA polymerase V autoproteolytic subunit</fullName>
        <ecNumber evidence="9">2.7.7.7</ecNumber>
    </submittedName>
</protein>
<keyword evidence="10" id="KW-1185">Reference proteome</keyword>
<dbReference type="InterPro" id="IPR050077">
    <property type="entry name" value="LexA_repressor"/>
</dbReference>
<comment type="caution">
    <text evidence="9">The sequence shown here is derived from an EMBL/GenBank/DDBJ whole genome shotgun (WGS) entry which is preliminary data.</text>
</comment>
<sequence length="123" mass="13443">MFIVTVPAGFPSPAEDYVEGLLDLNRHLIPHPAATFFVRVSGDSMIGAGIHNGDLLIVDRAVSAIHNSVVIAVLNGDLTVKRLYRSGGILRLMSENPAYPPIEIHPDMDFEVWGVVTKVIHFL</sequence>
<dbReference type="GO" id="GO:0003887">
    <property type="term" value="F:DNA-directed DNA polymerase activity"/>
    <property type="evidence" value="ECO:0007669"/>
    <property type="project" value="UniProtKB-EC"/>
</dbReference>
<keyword evidence="9" id="KW-0548">Nucleotidyltransferase</keyword>
<dbReference type="InterPro" id="IPR006197">
    <property type="entry name" value="Peptidase_S24_LexA"/>
</dbReference>
<dbReference type="PANTHER" id="PTHR33516:SF2">
    <property type="entry name" value="LEXA REPRESSOR-RELATED"/>
    <property type="match status" value="1"/>
</dbReference>
<evidence type="ECO:0000313" key="9">
    <source>
        <dbReference type="EMBL" id="MEP0949710.1"/>
    </source>
</evidence>
<dbReference type="CDD" id="cd06529">
    <property type="entry name" value="S24_LexA-like"/>
    <property type="match status" value="1"/>
</dbReference>
<evidence type="ECO:0000256" key="5">
    <source>
        <dbReference type="ARBA" id="ARBA00023204"/>
    </source>
</evidence>
<dbReference type="PRINTS" id="PR00726">
    <property type="entry name" value="LEXASERPTASE"/>
</dbReference>
<dbReference type="InterPro" id="IPR036286">
    <property type="entry name" value="LexA/Signal_pep-like_sf"/>
</dbReference>
<keyword evidence="4 7" id="KW-0068">Autocatalytic cleavage</keyword>
<dbReference type="Pfam" id="PF00717">
    <property type="entry name" value="Peptidase_S24"/>
    <property type="match status" value="1"/>
</dbReference>
<evidence type="ECO:0000256" key="7">
    <source>
        <dbReference type="RuleBase" id="RU003991"/>
    </source>
</evidence>
<comment type="similarity">
    <text evidence="1 7">Belongs to the peptidase S24 family.</text>
</comment>
<dbReference type="NCBIfam" id="NF007621">
    <property type="entry name" value="PRK10276.1"/>
    <property type="match status" value="1"/>
</dbReference>
<gene>
    <name evidence="9" type="primary">umuD</name>
    <name evidence="9" type="ORF">NC992_22725</name>
</gene>
<evidence type="ECO:0000256" key="2">
    <source>
        <dbReference type="ARBA" id="ARBA00022763"/>
    </source>
</evidence>
<keyword evidence="2" id="KW-0227">DNA damage</keyword>
<name>A0ABV0KAA8_9CYAN</name>
<keyword evidence="6" id="KW-0742">SOS response</keyword>
<dbReference type="Proteomes" id="UP001482513">
    <property type="component" value="Unassembled WGS sequence"/>
</dbReference>
<proteinExistence type="inferred from homology"/>
<organism evidence="9 10">
    <name type="scientific">Leptolyngbya subtilissima DQ-A4</name>
    <dbReference type="NCBI Taxonomy" id="2933933"/>
    <lineage>
        <taxon>Bacteria</taxon>
        <taxon>Bacillati</taxon>
        <taxon>Cyanobacteriota</taxon>
        <taxon>Cyanophyceae</taxon>
        <taxon>Leptolyngbyales</taxon>
        <taxon>Leptolyngbyaceae</taxon>
        <taxon>Leptolyngbya group</taxon>
        <taxon>Leptolyngbya</taxon>
    </lineage>
</organism>
<evidence type="ECO:0000256" key="4">
    <source>
        <dbReference type="ARBA" id="ARBA00022813"/>
    </source>
</evidence>
<dbReference type="EC" id="2.7.7.7" evidence="9"/>
<evidence type="ECO:0000256" key="3">
    <source>
        <dbReference type="ARBA" id="ARBA00022801"/>
    </source>
</evidence>
<dbReference type="PANTHER" id="PTHR33516">
    <property type="entry name" value="LEXA REPRESSOR"/>
    <property type="match status" value="1"/>
</dbReference>
<evidence type="ECO:0000256" key="1">
    <source>
        <dbReference type="ARBA" id="ARBA00007484"/>
    </source>
</evidence>
<dbReference type="InterPro" id="IPR015927">
    <property type="entry name" value="Peptidase_S24_S26A/B/C"/>
</dbReference>
<accession>A0ABV0KAA8</accession>
<dbReference type="RefSeq" id="WP_190707865.1">
    <property type="nucleotide sequence ID" value="NZ_JAMPKX010000014.1"/>
</dbReference>